<feature type="compositionally biased region" description="Low complexity" evidence="1">
    <location>
        <begin position="91"/>
        <end position="106"/>
    </location>
</feature>
<proteinExistence type="predicted"/>
<feature type="region of interest" description="Disordered" evidence="1">
    <location>
        <begin position="396"/>
        <end position="466"/>
    </location>
</feature>
<organism evidence="2 3">
    <name type="scientific">Myxozyma melibiosi</name>
    <dbReference type="NCBI Taxonomy" id="54550"/>
    <lineage>
        <taxon>Eukaryota</taxon>
        <taxon>Fungi</taxon>
        <taxon>Dikarya</taxon>
        <taxon>Ascomycota</taxon>
        <taxon>Saccharomycotina</taxon>
        <taxon>Lipomycetes</taxon>
        <taxon>Lipomycetales</taxon>
        <taxon>Lipomycetaceae</taxon>
        <taxon>Myxozyma</taxon>
    </lineage>
</organism>
<feature type="region of interest" description="Disordered" evidence="1">
    <location>
        <begin position="545"/>
        <end position="601"/>
    </location>
</feature>
<feature type="region of interest" description="Disordered" evidence="1">
    <location>
        <begin position="200"/>
        <end position="266"/>
    </location>
</feature>
<feature type="compositionally biased region" description="Polar residues" evidence="1">
    <location>
        <begin position="80"/>
        <end position="90"/>
    </location>
</feature>
<dbReference type="GeneID" id="90041107"/>
<feature type="compositionally biased region" description="Low complexity" evidence="1">
    <location>
        <begin position="640"/>
        <end position="655"/>
    </location>
</feature>
<dbReference type="RefSeq" id="XP_064770356.1">
    <property type="nucleotide sequence ID" value="XM_064915595.1"/>
</dbReference>
<reference evidence="2 3" key="1">
    <citation type="submission" date="2024-03" db="EMBL/GenBank/DDBJ databases">
        <title>Genome-scale model development and genomic sequencing of the oleaginous clade Lipomyces.</title>
        <authorList>
            <consortium name="Lawrence Berkeley National Laboratory"/>
            <person name="Czajka J.J."/>
            <person name="Han Y."/>
            <person name="Kim J."/>
            <person name="Mondo S.J."/>
            <person name="Hofstad B.A."/>
            <person name="Robles A."/>
            <person name="Haridas S."/>
            <person name="Riley R."/>
            <person name="LaButti K."/>
            <person name="Pangilinan J."/>
            <person name="Andreopoulos W."/>
            <person name="Lipzen A."/>
            <person name="Yan J."/>
            <person name="Wang M."/>
            <person name="Ng V."/>
            <person name="Grigoriev I.V."/>
            <person name="Spatafora J.W."/>
            <person name="Magnuson J.K."/>
            <person name="Baker S.E."/>
            <person name="Pomraning K.R."/>
        </authorList>
    </citation>
    <scope>NUCLEOTIDE SEQUENCE [LARGE SCALE GENOMIC DNA]</scope>
    <source>
        <strain evidence="2 3">Phaff 52-87</strain>
    </source>
</reference>
<keyword evidence="3" id="KW-1185">Reference proteome</keyword>
<dbReference type="EMBL" id="JBBJBU010000001">
    <property type="protein sequence ID" value="KAK7207323.1"/>
    <property type="molecule type" value="Genomic_DNA"/>
</dbReference>
<dbReference type="Proteomes" id="UP001498771">
    <property type="component" value="Unassembled WGS sequence"/>
</dbReference>
<feature type="compositionally biased region" description="Basic residues" evidence="1">
    <location>
        <begin position="591"/>
        <end position="601"/>
    </location>
</feature>
<feature type="compositionally biased region" description="Polar residues" evidence="1">
    <location>
        <begin position="617"/>
        <end position="632"/>
    </location>
</feature>
<feature type="compositionally biased region" description="Basic and acidic residues" evidence="1">
    <location>
        <begin position="580"/>
        <end position="590"/>
    </location>
</feature>
<feature type="compositionally biased region" description="Polar residues" evidence="1">
    <location>
        <begin position="683"/>
        <end position="693"/>
    </location>
</feature>
<comment type="caution">
    <text evidence="2">The sequence shown here is derived from an EMBL/GenBank/DDBJ whole genome shotgun (WGS) entry which is preliminary data.</text>
</comment>
<sequence>MSTTVTSITMTTPAFVFPLHHSLSPKESSPALPRAFPPSTTTTTNTSTGHARHTSVASLSASAPTTVFPPPTQRPALQHPNPQHLEQNRLSLPPSSSSSMQASKPRSPARKHAHRRSAAISHDFLADLRLEQQKQQVDASATPLPPSPTPSRAESPCRSPSLSLGSSSTSLASVSSASTTPPSRAKVMFSPAIEFIPSHSCTTSTSTTATITPSQQQPSANESPELLAAKPSADAEITRVSPLPVSPSKRASVVSTTSTASAPAATTTYKKGKSWSFIRFRRKTDGLSLSPPPTEEEDEGEEDEDEEDEDEDLPVPRPATPPHVSHAPRATHYFTRSGTPEPVIDLDAALGPAGTPSLLSGTWTTSSFHRRTESAPGMINGTKSVDFRTFSQSMSLALDGPRRSSSSSSGMSAVGRGMKRKMSAVAEIAEERDESAIDSEDNNSSSDEAQENSSSTAESQSVETKVERRSVWEDFVSSFNAASQNYNSSSASYNSSKTYDSQRLGAKLESVEGNETTVDTRDDVLIVDEFGEAIVLGEPGPEIRHSVIDSGANSLHNSGSTSTLSEQDMLSVSAPATESPTKRQESERGGWHFRKRSHDRRKSLVVGLKNAMMKSQSVGNLLHNNSTVNLSAGSREEVRNNSSNTAAAATSPSKSNKLHRRRPSKQDAAMYWQQQQQQLQRQTKSIGGSQQGWRSHGDLPVANTEPIVGTRRHAKHASVTTTTSSTLRAGTMKNLSNGKSKNVAGRMWDWVRGIIAV</sequence>
<feature type="compositionally biased region" description="Low complexity" evidence="1">
    <location>
        <begin position="200"/>
        <end position="219"/>
    </location>
</feature>
<feature type="compositionally biased region" description="Basic residues" evidence="1">
    <location>
        <begin position="107"/>
        <end position="117"/>
    </location>
</feature>
<feature type="region of interest" description="Disordered" evidence="1">
    <location>
        <begin position="283"/>
        <end position="339"/>
    </location>
</feature>
<evidence type="ECO:0000313" key="2">
    <source>
        <dbReference type="EMBL" id="KAK7207323.1"/>
    </source>
</evidence>
<evidence type="ECO:0000313" key="3">
    <source>
        <dbReference type="Proteomes" id="UP001498771"/>
    </source>
</evidence>
<accession>A0ABR1FBU2</accession>
<feature type="compositionally biased region" description="Low complexity" evidence="1">
    <location>
        <begin position="251"/>
        <end position="266"/>
    </location>
</feature>
<feature type="compositionally biased region" description="Low complexity" evidence="1">
    <location>
        <begin position="442"/>
        <end position="455"/>
    </location>
</feature>
<feature type="compositionally biased region" description="Polar residues" evidence="1">
    <location>
        <begin position="55"/>
        <end position="65"/>
    </location>
</feature>
<name>A0ABR1FBU2_9ASCO</name>
<evidence type="ECO:0000256" key="1">
    <source>
        <dbReference type="SAM" id="MobiDB-lite"/>
    </source>
</evidence>
<gene>
    <name evidence="2" type="ORF">BZA70DRAFT_9906</name>
</gene>
<feature type="compositionally biased region" description="Acidic residues" evidence="1">
    <location>
        <begin position="428"/>
        <end position="441"/>
    </location>
</feature>
<feature type="region of interest" description="Disordered" evidence="1">
    <location>
        <begin position="23"/>
        <end position="117"/>
    </location>
</feature>
<feature type="compositionally biased region" description="Acidic residues" evidence="1">
    <location>
        <begin position="294"/>
        <end position="313"/>
    </location>
</feature>
<feature type="compositionally biased region" description="Low complexity" evidence="1">
    <location>
        <begin position="159"/>
        <end position="184"/>
    </location>
</feature>
<feature type="region of interest" description="Disordered" evidence="1">
    <location>
        <begin position="617"/>
        <end position="726"/>
    </location>
</feature>
<protein>
    <submittedName>
        <fullName evidence="2">Uncharacterized protein</fullName>
    </submittedName>
</protein>
<feature type="compositionally biased region" description="Low complexity" evidence="1">
    <location>
        <begin position="673"/>
        <end position="682"/>
    </location>
</feature>
<feature type="compositionally biased region" description="Polar residues" evidence="1">
    <location>
        <begin position="551"/>
        <end position="579"/>
    </location>
</feature>
<feature type="compositionally biased region" description="Low complexity" evidence="1">
    <location>
        <begin position="39"/>
        <end position="48"/>
    </location>
</feature>
<feature type="region of interest" description="Disordered" evidence="1">
    <location>
        <begin position="133"/>
        <end position="184"/>
    </location>
</feature>